<protein>
    <submittedName>
        <fullName evidence="1">Class I SAM-dependent DNA methyltransferase</fullName>
    </submittedName>
</protein>
<dbReference type="GO" id="GO:0008168">
    <property type="term" value="F:methyltransferase activity"/>
    <property type="evidence" value="ECO:0007669"/>
    <property type="project" value="UniProtKB-KW"/>
</dbReference>
<sequence length="93" mass="11422">IRPILRGRDIKKYGYDWANLWLIYLPWHFPYQFDSSITGASEKAEKAFKEQYPAVYNHMFQYKEPLSNRNKAETGIRYEWYAMQRWGAKYWED</sequence>
<accession>A0ABS2E4C7</accession>
<dbReference type="EMBL" id="JACLYZ010000139">
    <property type="protein sequence ID" value="MBM6736481.1"/>
    <property type="molecule type" value="Genomic_DNA"/>
</dbReference>
<reference evidence="1 2" key="1">
    <citation type="journal article" date="2021" name="Sci. Rep.">
        <title>The distribution of antibiotic resistance genes in chicken gut microbiota commensals.</title>
        <authorList>
            <person name="Juricova H."/>
            <person name="Matiasovicova J."/>
            <person name="Kubasova T."/>
            <person name="Cejkova D."/>
            <person name="Rychlik I."/>
        </authorList>
    </citation>
    <scope>NUCLEOTIDE SEQUENCE [LARGE SCALE GENOMIC DNA]</scope>
    <source>
        <strain evidence="1 2">An772</strain>
    </source>
</reference>
<feature type="non-terminal residue" evidence="1">
    <location>
        <position position="1"/>
    </location>
</feature>
<keyword evidence="2" id="KW-1185">Reference proteome</keyword>
<gene>
    <name evidence="1" type="ORF">H7U35_14945</name>
</gene>
<keyword evidence="1" id="KW-0489">Methyltransferase</keyword>
<keyword evidence="1" id="KW-0808">Transferase</keyword>
<dbReference type="Proteomes" id="UP000766986">
    <property type="component" value="Unassembled WGS sequence"/>
</dbReference>
<feature type="non-terminal residue" evidence="1">
    <location>
        <position position="93"/>
    </location>
</feature>
<evidence type="ECO:0000313" key="1">
    <source>
        <dbReference type="EMBL" id="MBM6736481.1"/>
    </source>
</evidence>
<dbReference type="GO" id="GO:0032259">
    <property type="term" value="P:methylation"/>
    <property type="evidence" value="ECO:0007669"/>
    <property type="project" value="UniProtKB-KW"/>
</dbReference>
<proteinExistence type="predicted"/>
<comment type="caution">
    <text evidence="1">The sequence shown here is derived from an EMBL/GenBank/DDBJ whole genome shotgun (WGS) entry which is preliminary data.</text>
</comment>
<organism evidence="1 2">
    <name type="scientific">Mediterranea massiliensis</name>
    <dbReference type="NCBI Taxonomy" id="1841865"/>
    <lineage>
        <taxon>Bacteria</taxon>
        <taxon>Pseudomonadati</taxon>
        <taxon>Bacteroidota</taxon>
        <taxon>Bacteroidia</taxon>
        <taxon>Bacteroidales</taxon>
        <taxon>Bacteroidaceae</taxon>
        <taxon>Mediterranea</taxon>
    </lineage>
</organism>
<evidence type="ECO:0000313" key="2">
    <source>
        <dbReference type="Proteomes" id="UP000766986"/>
    </source>
</evidence>
<name>A0ABS2E4C7_9BACT</name>